<evidence type="ECO:0000256" key="1">
    <source>
        <dbReference type="SAM" id="MobiDB-lite"/>
    </source>
</evidence>
<feature type="region of interest" description="Disordered" evidence="1">
    <location>
        <begin position="44"/>
        <end position="65"/>
    </location>
</feature>
<dbReference type="InterPro" id="IPR021709">
    <property type="entry name" value="DUF3292"/>
</dbReference>
<protein>
    <submittedName>
        <fullName evidence="3">Uncharacterized protein</fullName>
    </submittedName>
</protein>
<gene>
    <name evidence="3" type="ORF">MVES_001668</name>
</gene>
<dbReference type="PANTHER" id="PTHR37402">
    <property type="entry name" value="GRAM DOMAIN-CONTAINING PROTEIN 4"/>
    <property type="match status" value="1"/>
</dbReference>
<sequence length="875" mass="100425">MESNEKLKSPALNLPMPMPTNLEFPVNELASSPDALMPELSLPAEDQARLEEDTYVPEAQQQQYAPYSELRAPGQFPDSDEENENGDTMLSWGLSHIPMLKTWVRGNNYHPHPYSQLPGRQYHSEGTYTDTDNHPTESEVDIDTTPDEFDETNDGKENYFTYTPQRSRRRKHWHSGTPLSVPWHRSRKSKPGKVECSFTKPSNTKDHTWNVINASDAPLASAANGKSAVPIHTGNQAGHCNIRRRLQELDELEINTFLRNFSRHTREVRLLGNTQYFSRMPQWSDFVYSDEDESLSGGANQPTFDPNSSDPHRRSKLLLHIDRGLQQLIPEPSLQSYVTVEHPHVHKPNSVAGVPASGPKAPELRRTSSTGAIESEPTAEVILPKQLDHGKSTALLGVEYDLQNEPEVTTRSFTPAPAEALGSVPLDERPKNIKYTRFDTKIKPEPDLTVQDEHVDGVAFCIAYILAFVERYAPDDLEDNPVTEYRESRARSHIERLYIIAPFWEQLMNELRKLYCWENPKRSAAAAMIYFVLWYTNLIPTAFLLMLIYFVLQFRYMPPDESYLHQRVQHRMQRGIDANRLSERLKRSSRLDILDVYKRWRNTYGVTSQVMTGDFADYHEKIKNILLWRNPAASQRTLVQLVLSCAFVTFCSAHLVFKFILFVIGFTFFALMPLQTHYPRYRRPLNPLWWIVLGSPTDAQYAVMLLRQRHLRYNELLNANNMPAQDETPVAEMATPSSPNELRDELVSEPQTPDLHPAQSHGMHFFAHHDKEASSDKIGSFLCQHRGVPGHLIVTITELYFTPMHGLGDKKQSVTPLDSVLGLRKTSSLRFWLWSSNGLNISRRERRTLRLANMMRRDDCFNLLLALGSEVWRKV</sequence>
<feature type="compositionally biased region" description="Acidic residues" evidence="1">
    <location>
        <begin position="138"/>
        <end position="152"/>
    </location>
</feature>
<feature type="region of interest" description="Disordered" evidence="1">
    <location>
        <begin position="1"/>
        <end position="21"/>
    </location>
</feature>
<feature type="transmembrane region" description="Helical" evidence="2">
    <location>
        <begin position="528"/>
        <end position="552"/>
    </location>
</feature>
<feature type="compositionally biased region" description="Polar residues" evidence="1">
    <location>
        <begin position="297"/>
        <end position="309"/>
    </location>
</feature>
<keyword evidence="4" id="KW-1185">Reference proteome</keyword>
<dbReference type="Pfam" id="PF11696">
    <property type="entry name" value="DUF3292"/>
    <property type="match status" value="1"/>
</dbReference>
<evidence type="ECO:0000313" key="3">
    <source>
        <dbReference type="EMBL" id="PKI84447.1"/>
    </source>
</evidence>
<reference evidence="3 4" key="1">
    <citation type="submission" date="2017-10" db="EMBL/GenBank/DDBJ databases">
        <title>A novel species of cold-tolerant Malassezia isolated from bats.</title>
        <authorList>
            <person name="Lorch J.M."/>
            <person name="Palmer J.M."/>
            <person name="Vanderwolf K.J."/>
            <person name="Schmidt K.Z."/>
            <person name="Verant M.L."/>
            <person name="Weller T.J."/>
            <person name="Blehert D.S."/>
        </authorList>
    </citation>
    <scope>NUCLEOTIDE SEQUENCE [LARGE SCALE GENOMIC DNA]</scope>
    <source>
        <strain evidence="3 4">NWHC:44797-103</strain>
    </source>
</reference>
<keyword evidence="2" id="KW-1133">Transmembrane helix</keyword>
<dbReference type="AlphaFoldDB" id="A0A2N1JD37"/>
<dbReference type="InterPro" id="IPR037847">
    <property type="entry name" value="GRAMDC4"/>
</dbReference>
<organism evidence="3 4">
    <name type="scientific">Malassezia vespertilionis</name>
    <dbReference type="NCBI Taxonomy" id="2020962"/>
    <lineage>
        <taxon>Eukaryota</taxon>
        <taxon>Fungi</taxon>
        <taxon>Dikarya</taxon>
        <taxon>Basidiomycota</taxon>
        <taxon>Ustilaginomycotina</taxon>
        <taxon>Malasseziomycetes</taxon>
        <taxon>Malasseziales</taxon>
        <taxon>Malasseziaceae</taxon>
        <taxon>Malassezia</taxon>
    </lineage>
</organism>
<keyword evidence="2" id="KW-0472">Membrane</keyword>
<dbReference type="Proteomes" id="UP000232875">
    <property type="component" value="Unassembled WGS sequence"/>
</dbReference>
<feature type="transmembrane region" description="Helical" evidence="2">
    <location>
        <begin position="638"/>
        <end position="668"/>
    </location>
</feature>
<evidence type="ECO:0000256" key="2">
    <source>
        <dbReference type="SAM" id="Phobius"/>
    </source>
</evidence>
<feature type="region of interest" description="Disordered" evidence="1">
    <location>
        <begin position="346"/>
        <end position="376"/>
    </location>
</feature>
<accession>A0A2N1JD37</accession>
<dbReference type="STRING" id="2020962.A0A2N1JD37"/>
<keyword evidence="2" id="KW-0812">Transmembrane</keyword>
<proteinExistence type="predicted"/>
<dbReference type="PANTHER" id="PTHR37402:SF1">
    <property type="entry name" value="GRAM DOMAIN-CONTAINING PROTEIN 4"/>
    <property type="match status" value="1"/>
</dbReference>
<dbReference type="EMBL" id="KZ454989">
    <property type="protein sequence ID" value="PKI84447.1"/>
    <property type="molecule type" value="Genomic_DNA"/>
</dbReference>
<evidence type="ECO:0000313" key="4">
    <source>
        <dbReference type="Proteomes" id="UP000232875"/>
    </source>
</evidence>
<name>A0A2N1JD37_9BASI</name>
<feature type="region of interest" description="Disordered" evidence="1">
    <location>
        <begin position="124"/>
        <end position="196"/>
    </location>
</feature>
<dbReference type="GO" id="GO:0006915">
    <property type="term" value="P:apoptotic process"/>
    <property type="evidence" value="ECO:0007669"/>
    <property type="project" value="InterPro"/>
</dbReference>
<dbReference type="OrthoDB" id="1708389at2759"/>
<feature type="region of interest" description="Disordered" evidence="1">
    <location>
        <begin position="290"/>
        <end position="313"/>
    </location>
</feature>